<organism evidence="3 4">
    <name type="scientific">Diploptera punctata</name>
    <name type="common">Pacific beetle cockroach</name>
    <dbReference type="NCBI Taxonomy" id="6984"/>
    <lineage>
        <taxon>Eukaryota</taxon>
        <taxon>Metazoa</taxon>
        <taxon>Ecdysozoa</taxon>
        <taxon>Arthropoda</taxon>
        <taxon>Hexapoda</taxon>
        <taxon>Insecta</taxon>
        <taxon>Pterygota</taxon>
        <taxon>Neoptera</taxon>
        <taxon>Polyneoptera</taxon>
        <taxon>Dictyoptera</taxon>
        <taxon>Blattodea</taxon>
        <taxon>Blaberoidea</taxon>
        <taxon>Blaberidae</taxon>
        <taxon>Diplopterinae</taxon>
        <taxon>Diploptera</taxon>
    </lineage>
</organism>
<dbReference type="EMBL" id="JASPKZ010010240">
    <property type="protein sequence ID" value="KAJ9575091.1"/>
    <property type="molecule type" value="Genomic_DNA"/>
</dbReference>
<keyword evidence="4" id="KW-1185">Reference proteome</keyword>
<gene>
    <name evidence="2" type="ORF">L9F63_007752</name>
    <name evidence="3" type="ORF">L9F63_026244</name>
</gene>
<feature type="transmembrane region" description="Helical" evidence="1">
    <location>
        <begin position="80"/>
        <end position="102"/>
    </location>
</feature>
<dbReference type="EMBL" id="JASPKZ010000233">
    <property type="protein sequence ID" value="KAJ9600618.1"/>
    <property type="molecule type" value="Genomic_DNA"/>
</dbReference>
<evidence type="ECO:0000313" key="2">
    <source>
        <dbReference type="EMBL" id="KAJ9575091.1"/>
    </source>
</evidence>
<dbReference type="AlphaFoldDB" id="A0AAD8AK24"/>
<keyword evidence="1" id="KW-0812">Transmembrane</keyword>
<sequence>MAPASVPCQCNEGVNATSLEVMTDLGIRAVKNISPHFNNSNEMTDVPGILENVTFSQDGTFPQNGNSGQTGSTFPDEFKIIKAVVLAAVTVVILISVCKMVFQLFVRYTVKHDKN</sequence>
<name>A0AAD8AK24_DIPPU</name>
<evidence type="ECO:0000313" key="3">
    <source>
        <dbReference type="EMBL" id="KAJ9600618.1"/>
    </source>
</evidence>
<reference evidence="3" key="1">
    <citation type="journal article" date="2023" name="IScience">
        <title>Live-bearing cockroach genome reveals convergent evolutionary mechanisms linked to viviparity in insects and beyond.</title>
        <authorList>
            <person name="Fouks B."/>
            <person name="Harrison M.C."/>
            <person name="Mikhailova A.A."/>
            <person name="Marchal E."/>
            <person name="English S."/>
            <person name="Carruthers M."/>
            <person name="Jennings E.C."/>
            <person name="Chiamaka E.L."/>
            <person name="Frigard R.A."/>
            <person name="Pippel M."/>
            <person name="Attardo G.M."/>
            <person name="Benoit J.B."/>
            <person name="Bornberg-Bauer E."/>
            <person name="Tobe S.S."/>
        </authorList>
    </citation>
    <scope>NUCLEOTIDE SEQUENCE</scope>
    <source>
        <strain evidence="3">Stay&amp;Tobe</strain>
    </source>
</reference>
<accession>A0AAD8AK24</accession>
<reference evidence="3" key="2">
    <citation type="submission" date="2023-05" db="EMBL/GenBank/DDBJ databases">
        <authorList>
            <person name="Fouks B."/>
        </authorList>
    </citation>
    <scope>NUCLEOTIDE SEQUENCE</scope>
    <source>
        <strain evidence="3">Stay&amp;Tobe</strain>
        <tissue evidence="3">Testes</tissue>
    </source>
</reference>
<comment type="caution">
    <text evidence="3">The sequence shown here is derived from an EMBL/GenBank/DDBJ whole genome shotgun (WGS) entry which is preliminary data.</text>
</comment>
<evidence type="ECO:0000313" key="4">
    <source>
        <dbReference type="Proteomes" id="UP001233999"/>
    </source>
</evidence>
<keyword evidence="1" id="KW-0472">Membrane</keyword>
<proteinExistence type="predicted"/>
<keyword evidence="1" id="KW-1133">Transmembrane helix</keyword>
<evidence type="ECO:0000256" key="1">
    <source>
        <dbReference type="SAM" id="Phobius"/>
    </source>
</evidence>
<dbReference type="Proteomes" id="UP001233999">
    <property type="component" value="Unassembled WGS sequence"/>
</dbReference>
<protein>
    <submittedName>
        <fullName evidence="3">Uncharacterized protein</fullName>
    </submittedName>
</protein>